<feature type="compositionally biased region" description="Acidic residues" evidence="1">
    <location>
        <begin position="222"/>
        <end position="232"/>
    </location>
</feature>
<dbReference type="CDD" id="cd09917">
    <property type="entry name" value="F-box_SF"/>
    <property type="match status" value="1"/>
</dbReference>
<dbReference type="RefSeq" id="XP_056514745.1">
    <property type="nucleotide sequence ID" value="XM_056653678.1"/>
</dbReference>
<accession>A0A9W9KGJ8</accession>
<organism evidence="2 3">
    <name type="scientific">Penicillium alfredii</name>
    <dbReference type="NCBI Taxonomy" id="1506179"/>
    <lineage>
        <taxon>Eukaryota</taxon>
        <taxon>Fungi</taxon>
        <taxon>Dikarya</taxon>
        <taxon>Ascomycota</taxon>
        <taxon>Pezizomycotina</taxon>
        <taxon>Eurotiomycetes</taxon>
        <taxon>Eurotiomycetidae</taxon>
        <taxon>Eurotiales</taxon>
        <taxon>Aspergillaceae</taxon>
        <taxon>Penicillium</taxon>
    </lineage>
</organism>
<reference evidence="2" key="1">
    <citation type="submission" date="2022-11" db="EMBL/GenBank/DDBJ databases">
        <authorList>
            <person name="Petersen C."/>
        </authorList>
    </citation>
    <scope>NUCLEOTIDE SEQUENCE</scope>
    <source>
        <strain evidence="2">IBT 34128</strain>
    </source>
</reference>
<feature type="region of interest" description="Disordered" evidence="1">
    <location>
        <begin position="221"/>
        <end position="245"/>
    </location>
</feature>
<sequence length="287" mass="32944">MAASPQQQVWSTPELLESVLLPLDPRTLLVSAQRVCRTWTSLIRESSAIQKALFFTPVEGVSTEKAHNPLLAAAFPSLFHTINTDSEDEEEFSFEGLDIVQHPEKRAVYFRPEASWRNMLVQQPPTHKLAVWKSSFSWWNTYIYFEIPGDSSKTQNGLRMETFFEALFLDDEVMFDIANRKEIIWWGRAPGLEKQIRRLEKLGGFKLDADIVVFTSSSGQCYEDEDEDENENAEPKPARKPNLGEQLTAQIRETYRELGLTPKCTEEGWRSAIREFDFEVGQDGEIS</sequence>
<reference evidence="2" key="2">
    <citation type="journal article" date="2023" name="IMA Fungus">
        <title>Comparative genomic study of the Penicillium genus elucidates a diverse pangenome and 15 lateral gene transfer events.</title>
        <authorList>
            <person name="Petersen C."/>
            <person name="Sorensen T."/>
            <person name="Nielsen M.R."/>
            <person name="Sondergaard T.E."/>
            <person name="Sorensen J.L."/>
            <person name="Fitzpatrick D.A."/>
            <person name="Frisvad J.C."/>
            <person name="Nielsen K.L."/>
        </authorList>
    </citation>
    <scope>NUCLEOTIDE SEQUENCE</scope>
    <source>
        <strain evidence="2">IBT 34128</strain>
    </source>
</reference>
<evidence type="ECO:0008006" key="4">
    <source>
        <dbReference type="Google" id="ProtNLM"/>
    </source>
</evidence>
<dbReference type="Gene3D" id="1.20.1280.50">
    <property type="match status" value="1"/>
</dbReference>
<dbReference type="GeneID" id="81392846"/>
<name>A0A9W9KGJ8_9EURO</name>
<dbReference type="OrthoDB" id="3800738at2759"/>
<dbReference type="SUPFAM" id="SSF81383">
    <property type="entry name" value="F-box domain"/>
    <property type="match status" value="1"/>
</dbReference>
<evidence type="ECO:0000313" key="2">
    <source>
        <dbReference type="EMBL" id="KAJ5105749.1"/>
    </source>
</evidence>
<evidence type="ECO:0000256" key="1">
    <source>
        <dbReference type="SAM" id="MobiDB-lite"/>
    </source>
</evidence>
<gene>
    <name evidence="2" type="ORF">NUU61_003096</name>
</gene>
<dbReference type="EMBL" id="JAPMSZ010000004">
    <property type="protein sequence ID" value="KAJ5105749.1"/>
    <property type="molecule type" value="Genomic_DNA"/>
</dbReference>
<keyword evidence="3" id="KW-1185">Reference proteome</keyword>
<evidence type="ECO:0000313" key="3">
    <source>
        <dbReference type="Proteomes" id="UP001141434"/>
    </source>
</evidence>
<dbReference type="InterPro" id="IPR036047">
    <property type="entry name" value="F-box-like_dom_sf"/>
</dbReference>
<comment type="caution">
    <text evidence="2">The sequence shown here is derived from an EMBL/GenBank/DDBJ whole genome shotgun (WGS) entry which is preliminary data.</text>
</comment>
<dbReference type="AlphaFoldDB" id="A0A9W9KGJ8"/>
<proteinExistence type="predicted"/>
<dbReference type="Proteomes" id="UP001141434">
    <property type="component" value="Unassembled WGS sequence"/>
</dbReference>
<protein>
    <recommendedName>
        <fullName evidence="4">F-box domain-containing protein</fullName>
    </recommendedName>
</protein>